<dbReference type="eggNOG" id="COG1073">
    <property type="taxonomic scope" value="Bacteria"/>
</dbReference>
<accession>Q2SP64</accession>
<dbReference type="STRING" id="349521.HCH_00659"/>
<dbReference type="GO" id="GO:0016787">
    <property type="term" value="F:hydrolase activity"/>
    <property type="evidence" value="ECO:0007669"/>
    <property type="project" value="UniProtKB-KW"/>
</dbReference>
<dbReference type="InterPro" id="IPR029058">
    <property type="entry name" value="AB_hydrolase_fold"/>
</dbReference>
<gene>
    <name evidence="2" type="ordered locus">HCH_00659</name>
</gene>
<dbReference type="InterPro" id="IPR000073">
    <property type="entry name" value="AB_hydrolase_1"/>
</dbReference>
<organism evidence="2 3">
    <name type="scientific">Hahella chejuensis (strain KCTC 2396)</name>
    <dbReference type="NCBI Taxonomy" id="349521"/>
    <lineage>
        <taxon>Bacteria</taxon>
        <taxon>Pseudomonadati</taxon>
        <taxon>Pseudomonadota</taxon>
        <taxon>Gammaproteobacteria</taxon>
        <taxon>Oceanospirillales</taxon>
        <taxon>Hahellaceae</taxon>
        <taxon>Hahella</taxon>
    </lineage>
</organism>
<feature type="domain" description="AB hydrolase-1" evidence="1">
    <location>
        <begin position="64"/>
        <end position="144"/>
    </location>
</feature>
<dbReference type="Gene3D" id="3.40.50.1820">
    <property type="entry name" value="alpha/beta hydrolase"/>
    <property type="match status" value="1"/>
</dbReference>
<dbReference type="PANTHER" id="PTHR12277">
    <property type="entry name" value="ALPHA/BETA HYDROLASE DOMAIN-CONTAINING PROTEIN"/>
    <property type="match status" value="1"/>
</dbReference>
<dbReference type="PANTHER" id="PTHR12277:SF81">
    <property type="entry name" value="PROTEIN ABHD13"/>
    <property type="match status" value="1"/>
</dbReference>
<dbReference type="KEGG" id="hch:HCH_00659"/>
<evidence type="ECO:0000259" key="1">
    <source>
        <dbReference type="Pfam" id="PF00561"/>
    </source>
</evidence>
<proteinExistence type="predicted"/>
<dbReference type="AlphaFoldDB" id="Q2SP64"/>
<sequence>MIFFPQPVDAGNRSRLKSIEFKFEHEGVTLSGWFQHGEISASKPLLLYFGGNGEEVSWNAWEMEKLPVDSFLLLNYRGYGDSEGSPGEEALVGDAVALYDHLTRKLKIDPQHIVLLGRSLGSGVAVQLASRRPVRALVLTTPFDSLAAVGKRHYPWLPVGLLVRHPFNSLTHAATIKTPALALLAGRDRIVPAEHGRRLMEAWGGPQNTVTLDAADHNDISMYPEYWRAISQFIESL</sequence>
<dbReference type="HOGENOM" id="CLU_029375_2_1_6"/>
<name>Q2SP64_HAHCH</name>
<evidence type="ECO:0000313" key="3">
    <source>
        <dbReference type="Proteomes" id="UP000000238"/>
    </source>
</evidence>
<dbReference type="Pfam" id="PF00561">
    <property type="entry name" value="Abhydrolase_1"/>
    <property type="match status" value="1"/>
</dbReference>
<keyword evidence="3" id="KW-1185">Reference proteome</keyword>
<dbReference type="EMBL" id="CP000155">
    <property type="protein sequence ID" value="ABC27560.1"/>
    <property type="molecule type" value="Genomic_DNA"/>
</dbReference>
<dbReference type="Proteomes" id="UP000000238">
    <property type="component" value="Chromosome"/>
</dbReference>
<evidence type="ECO:0000313" key="2">
    <source>
        <dbReference type="EMBL" id="ABC27560.1"/>
    </source>
</evidence>
<dbReference type="SUPFAM" id="SSF53474">
    <property type="entry name" value="alpha/beta-Hydrolases"/>
    <property type="match status" value="1"/>
</dbReference>
<keyword evidence="2" id="KW-0378">Hydrolase</keyword>
<reference evidence="2 3" key="1">
    <citation type="journal article" date="2005" name="Nucleic Acids Res.">
        <title>Genomic blueprint of Hahella chejuensis, a marine microbe producing an algicidal agent.</title>
        <authorList>
            <person name="Jeong H."/>
            <person name="Yim J.H."/>
            <person name="Lee C."/>
            <person name="Choi S.-H."/>
            <person name="Park Y.K."/>
            <person name="Yoon S.H."/>
            <person name="Hur C.-G."/>
            <person name="Kang H.-Y."/>
            <person name="Kim D."/>
            <person name="Lee H.H."/>
            <person name="Park K.H."/>
            <person name="Park S.-H."/>
            <person name="Park H.-S."/>
            <person name="Lee H.K."/>
            <person name="Oh T.K."/>
            <person name="Kim J.F."/>
        </authorList>
    </citation>
    <scope>NUCLEOTIDE SEQUENCE [LARGE SCALE GENOMIC DNA]</scope>
    <source>
        <strain evidence="2 3">KCTC 2396</strain>
    </source>
</reference>
<protein>
    <submittedName>
        <fullName evidence="2">Hydrolase of the alpha/beta superfamily</fullName>
    </submittedName>
</protein>